<sequence length="233" mass="25889">MLNVRGGLNAHNRPSCSVQILPKLRASHQEGLNTIQIQNVRSKVVALIAEGCDQEEMAAAVKELIASCPISRDELAAKAFPLGQGTWKVFHAPHISRISSVLGAKFDPILYKLEGDKLSSYVKYSHPLVGMGWLNAAGSMGRKYDDTVDIHFDRFWLDGPETLREEIPRDAYSGLKDMDDWMSKLGRGFFFPQLALFPIHYLDEELCVFEFPPLNSKIAVQKISSAAQNSLAA</sequence>
<proteinExistence type="predicted"/>
<protein>
    <submittedName>
        <fullName evidence="1">Uncharacterized protein</fullName>
    </submittedName>
</protein>
<organism evidence="1 2">
    <name type="scientific">Chlamydomonas eustigma</name>
    <dbReference type="NCBI Taxonomy" id="1157962"/>
    <lineage>
        <taxon>Eukaryota</taxon>
        <taxon>Viridiplantae</taxon>
        <taxon>Chlorophyta</taxon>
        <taxon>core chlorophytes</taxon>
        <taxon>Chlorophyceae</taxon>
        <taxon>CS clade</taxon>
        <taxon>Chlamydomonadales</taxon>
        <taxon>Chlamydomonadaceae</taxon>
        <taxon>Chlamydomonas</taxon>
    </lineage>
</organism>
<comment type="caution">
    <text evidence="1">The sequence shown here is derived from an EMBL/GenBank/DDBJ whole genome shotgun (WGS) entry which is preliminary data.</text>
</comment>
<accession>A0A250X3A6</accession>
<reference evidence="1 2" key="1">
    <citation type="submission" date="2017-08" db="EMBL/GenBank/DDBJ databases">
        <title>Acidophilic green algal genome provides insights into adaptation to an acidic environment.</title>
        <authorList>
            <person name="Hirooka S."/>
            <person name="Hirose Y."/>
            <person name="Kanesaki Y."/>
            <person name="Higuchi S."/>
            <person name="Fujiwara T."/>
            <person name="Onuma R."/>
            <person name="Era A."/>
            <person name="Ohbayashi R."/>
            <person name="Uzuka A."/>
            <person name="Nozaki H."/>
            <person name="Yoshikawa H."/>
            <person name="Miyagishima S.Y."/>
        </authorList>
    </citation>
    <scope>NUCLEOTIDE SEQUENCE [LARGE SCALE GENOMIC DNA]</scope>
    <source>
        <strain evidence="1 2">NIES-2499</strain>
    </source>
</reference>
<dbReference type="Proteomes" id="UP000232323">
    <property type="component" value="Unassembled WGS sequence"/>
</dbReference>
<keyword evidence="2" id="KW-1185">Reference proteome</keyword>
<evidence type="ECO:0000313" key="2">
    <source>
        <dbReference type="Proteomes" id="UP000232323"/>
    </source>
</evidence>
<dbReference type="OrthoDB" id="523511at2759"/>
<name>A0A250X3A6_9CHLO</name>
<evidence type="ECO:0000313" key="1">
    <source>
        <dbReference type="EMBL" id="GAX77557.1"/>
    </source>
</evidence>
<dbReference type="EMBL" id="BEGY01000025">
    <property type="protein sequence ID" value="GAX77557.1"/>
    <property type="molecule type" value="Genomic_DNA"/>
</dbReference>
<dbReference type="AlphaFoldDB" id="A0A250X3A6"/>
<gene>
    <name evidence="1" type="ORF">CEUSTIGMA_g5001.t1</name>
</gene>